<proteinExistence type="predicted"/>
<sequence length="77" mass="8536">MANLATGQPILKADRASSSQSPLTQFPPLPNQKTIPLSLDKTNALNYKALLKNKDSNVTMPIEMKIVEFVEGKPWVR</sequence>
<evidence type="ECO:0000256" key="1">
    <source>
        <dbReference type="SAM" id="MobiDB-lite"/>
    </source>
</evidence>
<gene>
    <name evidence="2" type="ORF">H5410_040665</name>
</gene>
<dbReference type="AlphaFoldDB" id="A0A9J5XRJ8"/>
<comment type="caution">
    <text evidence="2">The sequence shown here is derived from an EMBL/GenBank/DDBJ whole genome shotgun (WGS) entry which is preliminary data.</text>
</comment>
<name>A0A9J5XRJ8_SOLCO</name>
<protein>
    <submittedName>
        <fullName evidence="2">Uncharacterized protein</fullName>
    </submittedName>
</protein>
<organism evidence="2 3">
    <name type="scientific">Solanum commersonii</name>
    <name type="common">Commerson's wild potato</name>
    <name type="synonym">Commerson's nightshade</name>
    <dbReference type="NCBI Taxonomy" id="4109"/>
    <lineage>
        <taxon>Eukaryota</taxon>
        <taxon>Viridiplantae</taxon>
        <taxon>Streptophyta</taxon>
        <taxon>Embryophyta</taxon>
        <taxon>Tracheophyta</taxon>
        <taxon>Spermatophyta</taxon>
        <taxon>Magnoliopsida</taxon>
        <taxon>eudicotyledons</taxon>
        <taxon>Gunneridae</taxon>
        <taxon>Pentapetalae</taxon>
        <taxon>asterids</taxon>
        <taxon>lamiids</taxon>
        <taxon>Solanales</taxon>
        <taxon>Solanaceae</taxon>
        <taxon>Solanoideae</taxon>
        <taxon>Solaneae</taxon>
        <taxon>Solanum</taxon>
    </lineage>
</organism>
<dbReference type="EMBL" id="JACXVP010000008">
    <property type="protein sequence ID" value="KAG5590151.1"/>
    <property type="molecule type" value="Genomic_DNA"/>
</dbReference>
<keyword evidence="3" id="KW-1185">Reference proteome</keyword>
<accession>A0A9J5XRJ8</accession>
<dbReference type="Proteomes" id="UP000824120">
    <property type="component" value="Chromosome 8"/>
</dbReference>
<feature type="region of interest" description="Disordered" evidence="1">
    <location>
        <begin position="1"/>
        <end position="35"/>
    </location>
</feature>
<reference evidence="2 3" key="1">
    <citation type="submission" date="2020-09" db="EMBL/GenBank/DDBJ databases">
        <title>De no assembly of potato wild relative species, Solanum commersonii.</title>
        <authorList>
            <person name="Cho K."/>
        </authorList>
    </citation>
    <scope>NUCLEOTIDE SEQUENCE [LARGE SCALE GENOMIC DNA]</scope>
    <source>
        <strain evidence="2">LZ3.2</strain>
        <tissue evidence="2">Leaf</tissue>
    </source>
</reference>
<evidence type="ECO:0000313" key="3">
    <source>
        <dbReference type="Proteomes" id="UP000824120"/>
    </source>
</evidence>
<evidence type="ECO:0000313" key="2">
    <source>
        <dbReference type="EMBL" id="KAG5590151.1"/>
    </source>
</evidence>